<accession>A0AAW0DTI0</accession>
<dbReference type="EMBL" id="JAWWNJ010000006">
    <property type="protein sequence ID" value="KAK7054176.1"/>
    <property type="molecule type" value="Genomic_DNA"/>
</dbReference>
<feature type="region of interest" description="Disordered" evidence="1">
    <location>
        <begin position="250"/>
        <end position="285"/>
    </location>
</feature>
<proteinExistence type="predicted"/>
<organism evidence="2 3">
    <name type="scientific">Favolaschia claudopus</name>
    <dbReference type="NCBI Taxonomy" id="2862362"/>
    <lineage>
        <taxon>Eukaryota</taxon>
        <taxon>Fungi</taxon>
        <taxon>Dikarya</taxon>
        <taxon>Basidiomycota</taxon>
        <taxon>Agaricomycotina</taxon>
        <taxon>Agaricomycetes</taxon>
        <taxon>Agaricomycetidae</taxon>
        <taxon>Agaricales</taxon>
        <taxon>Marasmiineae</taxon>
        <taxon>Mycenaceae</taxon>
        <taxon>Favolaschia</taxon>
    </lineage>
</organism>
<evidence type="ECO:0000256" key="1">
    <source>
        <dbReference type="SAM" id="MobiDB-lite"/>
    </source>
</evidence>
<feature type="region of interest" description="Disordered" evidence="1">
    <location>
        <begin position="178"/>
        <end position="201"/>
    </location>
</feature>
<gene>
    <name evidence="2" type="ORF">R3P38DRAFT_2762012</name>
</gene>
<comment type="caution">
    <text evidence="2">The sequence shown here is derived from an EMBL/GenBank/DDBJ whole genome shotgun (WGS) entry which is preliminary data.</text>
</comment>
<sequence>MNRQDIVKSPTEIATSLKVPIQDLQRLMTPVGCGKPYLPELRTTVEKPSRRSGTNITTIGTALMPAPPPTVEEKSSFGSVLKRQLCMPRVFVSSNWATYDKHDAANKKYYFIVLDGLYAGIYTLESAARDALPLMGFFEIWRAHDILSAIRYWWKLCKHHHGSELQCDLKAIAQKKGHMPRQPSIDVDNIDGSEAEAEPPSRTVRLNKAWWPDPRFDTWEVEIPSPLPADAATEKRLGIDRAGYCLNLKTRDGSTPTRRSSRLARPSKQIKIKKRSSSPESGPPANRFYLNVDKKCVHRKLCFVADFVPSDLALRKMGEDDELCYFNSVAELKSAVEGGGV</sequence>
<dbReference type="Proteomes" id="UP001362999">
    <property type="component" value="Unassembled WGS sequence"/>
</dbReference>
<evidence type="ECO:0000313" key="2">
    <source>
        <dbReference type="EMBL" id="KAK7054176.1"/>
    </source>
</evidence>
<dbReference type="AlphaFoldDB" id="A0AAW0DTI0"/>
<keyword evidence="3" id="KW-1185">Reference proteome</keyword>
<feature type="compositionally biased region" description="Acidic residues" evidence="1">
    <location>
        <begin position="188"/>
        <end position="197"/>
    </location>
</feature>
<name>A0AAW0DTI0_9AGAR</name>
<protein>
    <submittedName>
        <fullName evidence="2">Uncharacterized protein</fullName>
    </submittedName>
</protein>
<reference evidence="2 3" key="1">
    <citation type="journal article" date="2024" name="J Genomics">
        <title>Draft genome sequencing and assembly of Favolaschia claudopus CIRM-BRFM 2984 isolated from oak limbs.</title>
        <authorList>
            <person name="Navarro D."/>
            <person name="Drula E."/>
            <person name="Chaduli D."/>
            <person name="Cazenave R."/>
            <person name="Ahrendt S."/>
            <person name="Wang J."/>
            <person name="Lipzen A."/>
            <person name="Daum C."/>
            <person name="Barry K."/>
            <person name="Grigoriev I.V."/>
            <person name="Favel A."/>
            <person name="Rosso M.N."/>
            <person name="Martin F."/>
        </authorList>
    </citation>
    <scope>NUCLEOTIDE SEQUENCE [LARGE SCALE GENOMIC DNA]</scope>
    <source>
        <strain evidence="2 3">CIRM-BRFM 2984</strain>
    </source>
</reference>
<evidence type="ECO:0000313" key="3">
    <source>
        <dbReference type="Proteomes" id="UP001362999"/>
    </source>
</evidence>